<dbReference type="Proteomes" id="UP000683360">
    <property type="component" value="Unassembled WGS sequence"/>
</dbReference>
<proteinExistence type="predicted"/>
<reference evidence="1" key="1">
    <citation type="submission" date="2021-03" db="EMBL/GenBank/DDBJ databases">
        <authorList>
            <person name="Bekaert M."/>
        </authorList>
    </citation>
    <scope>NUCLEOTIDE SEQUENCE</scope>
</reference>
<name>A0A8S3SAL3_MYTED</name>
<evidence type="ECO:0000313" key="1">
    <source>
        <dbReference type="EMBL" id="CAG2215234.1"/>
    </source>
</evidence>
<dbReference type="PANTHER" id="PTHR33050:SF7">
    <property type="entry name" value="RIBONUCLEASE H"/>
    <property type="match status" value="1"/>
</dbReference>
<accession>A0A8S3SAL3</accession>
<dbReference type="InterPro" id="IPR052055">
    <property type="entry name" value="Hepadnavirus_pol/RT"/>
</dbReference>
<keyword evidence="2" id="KW-1185">Reference proteome</keyword>
<gene>
    <name evidence="1" type="ORF">MEDL_29050</name>
</gene>
<dbReference type="AlphaFoldDB" id="A0A8S3SAL3"/>
<sequence length="254" mass="28897">MIMRLKRKRISVVKEKLNLVFRVSLLILVKNQLVWPHSALQYEYEYVSESTSFKSLDIKLFTTGELDIITSHGISETEKSGRLNLLKKITYYRNFYALKGLLAFYAAWLRKIESGQRSWKDDPTCIVPVLSPYILSKSDSSSGDDFAGVEIPELSAKAFLELQNVLAFRGIEESEHKAVGPSTRMEFLGIICDSVKMTLEISIERLTDVDLILLEWVGKEFASKREIQSLIGKLNLSGVVSDPDECLFLEYIID</sequence>
<evidence type="ECO:0000313" key="2">
    <source>
        <dbReference type="Proteomes" id="UP000683360"/>
    </source>
</evidence>
<comment type="caution">
    <text evidence="1">The sequence shown here is derived from an EMBL/GenBank/DDBJ whole genome shotgun (WGS) entry which is preliminary data.</text>
</comment>
<dbReference type="OrthoDB" id="5951204at2759"/>
<organism evidence="1 2">
    <name type="scientific">Mytilus edulis</name>
    <name type="common">Blue mussel</name>
    <dbReference type="NCBI Taxonomy" id="6550"/>
    <lineage>
        <taxon>Eukaryota</taxon>
        <taxon>Metazoa</taxon>
        <taxon>Spiralia</taxon>
        <taxon>Lophotrochozoa</taxon>
        <taxon>Mollusca</taxon>
        <taxon>Bivalvia</taxon>
        <taxon>Autobranchia</taxon>
        <taxon>Pteriomorphia</taxon>
        <taxon>Mytilida</taxon>
        <taxon>Mytiloidea</taxon>
        <taxon>Mytilidae</taxon>
        <taxon>Mytilinae</taxon>
        <taxon>Mytilus</taxon>
    </lineage>
</organism>
<dbReference type="PANTHER" id="PTHR33050">
    <property type="entry name" value="REVERSE TRANSCRIPTASE DOMAIN-CONTAINING PROTEIN"/>
    <property type="match status" value="1"/>
</dbReference>
<dbReference type="EMBL" id="CAJPWZ010001438">
    <property type="protein sequence ID" value="CAG2215234.1"/>
    <property type="molecule type" value="Genomic_DNA"/>
</dbReference>
<protein>
    <submittedName>
        <fullName evidence="1">Uncharacterized protein</fullName>
    </submittedName>
</protein>